<proteinExistence type="predicted"/>
<evidence type="ECO:0008006" key="3">
    <source>
        <dbReference type="Google" id="ProtNLM"/>
    </source>
</evidence>
<keyword evidence="2" id="KW-1185">Reference proteome</keyword>
<gene>
    <name evidence="1" type="ORF">P5673_009021</name>
</gene>
<reference evidence="1" key="2">
    <citation type="journal article" date="2023" name="Science">
        <title>Genomic signatures of disease resistance in endangered staghorn corals.</title>
        <authorList>
            <person name="Vollmer S.V."/>
            <person name="Selwyn J.D."/>
            <person name="Despard B.A."/>
            <person name="Roesel C.L."/>
        </authorList>
    </citation>
    <scope>NUCLEOTIDE SEQUENCE</scope>
    <source>
        <strain evidence="1">K2</strain>
    </source>
</reference>
<dbReference type="EMBL" id="JARQWQ010000015">
    <property type="protein sequence ID" value="KAK2567210.1"/>
    <property type="molecule type" value="Genomic_DNA"/>
</dbReference>
<name>A0AAD9QTQ2_ACRCE</name>
<accession>A0AAD9QTQ2</accession>
<evidence type="ECO:0000313" key="2">
    <source>
        <dbReference type="Proteomes" id="UP001249851"/>
    </source>
</evidence>
<protein>
    <recommendedName>
        <fullName evidence="3">HAT C-terminal dimerisation domain-containing protein</fullName>
    </recommendedName>
</protein>
<dbReference type="AlphaFoldDB" id="A0AAD9QTQ2"/>
<evidence type="ECO:0000313" key="1">
    <source>
        <dbReference type="EMBL" id="KAK2567210.1"/>
    </source>
</evidence>
<sequence>MELSDWSLTVSKDAEMKTRIPGVKSMMTTFDFYFGCTLGEQLLRQTGNLGRTVAPCKIHPPQLLKGKTTEIQTIEGPKLPNTVTQCIATRFEQEDFKIYVNIQELLLKSFASERCDTELAEVVKTYSGDLDSFKLKDNFCFYHRKQSQWGLITSEFDVNDLAIFLQSLHISRRKLLSEISTLGKLLLVMPAINAVGERSFSAFRRGKTYLSSTTGDS</sequence>
<organism evidence="1 2">
    <name type="scientific">Acropora cervicornis</name>
    <name type="common">Staghorn coral</name>
    <dbReference type="NCBI Taxonomy" id="6130"/>
    <lineage>
        <taxon>Eukaryota</taxon>
        <taxon>Metazoa</taxon>
        <taxon>Cnidaria</taxon>
        <taxon>Anthozoa</taxon>
        <taxon>Hexacorallia</taxon>
        <taxon>Scleractinia</taxon>
        <taxon>Astrocoeniina</taxon>
        <taxon>Acroporidae</taxon>
        <taxon>Acropora</taxon>
    </lineage>
</organism>
<reference evidence="1" key="1">
    <citation type="journal article" date="2023" name="G3 (Bethesda)">
        <title>Whole genome assembly and annotation of the endangered Caribbean coral Acropora cervicornis.</title>
        <authorList>
            <person name="Selwyn J.D."/>
            <person name="Vollmer S.V."/>
        </authorList>
    </citation>
    <scope>NUCLEOTIDE SEQUENCE</scope>
    <source>
        <strain evidence="1">K2</strain>
    </source>
</reference>
<comment type="caution">
    <text evidence="1">The sequence shown here is derived from an EMBL/GenBank/DDBJ whole genome shotgun (WGS) entry which is preliminary data.</text>
</comment>
<dbReference type="Proteomes" id="UP001249851">
    <property type="component" value="Unassembled WGS sequence"/>
</dbReference>